<dbReference type="GO" id="GO:0070072">
    <property type="term" value="P:vacuolar proton-transporting V-type ATPase complex assembly"/>
    <property type="evidence" value="ECO:0007669"/>
    <property type="project" value="InterPro"/>
</dbReference>
<protein>
    <recommendedName>
        <fullName evidence="1">Vacuolar ATPase assembly protein VMA22</fullName>
    </recommendedName>
</protein>
<proteinExistence type="predicted"/>
<dbReference type="Proteomes" id="UP000006671">
    <property type="component" value="Unassembled WGS sequence"/>
</dbReference>
<dbReference type="OMA" id="IEHIPNE"/>
<organism evidence="4">
    <name type="scientific">Naegleria gruberi</name>
    <name type="common">Amoeba</name>
    <dbReference type="NCBI Taxonomy" id="5762"/>
    <lineage>
        <taxon>Eukaryota</taxon>
        <taxon>Discoba</taxon>
        <taxon>Heterolobosea</taxon>
        <taxon>Tetramitia</taxon>
        <taxon>Eutetramitia</taxon>
        <taxon>Vahlkampfiidae</taxon>
        <taxon>Naegleria</taxon>
    </lineage>
</organism>
<keyword evidence="4" id="KW-1185">Reference proteome</keyword>
<dbReference type="InParanoid" id="D2VU05"/>
<reference evidence="3 4" key="1">
    <citation type="journal article" date="2010" name="Cell">
        <title>The genome of Naegleria gruberi illuminates early eukaryotic versatility.</title>
        <authorList>
            <person name="Fritz-Laylin L.K."/>
            <person name="Prochnik S.E."/>
            <person name="Ginger M.L."/>
            <person name="Dacks J.B."/>
            <person name="Carpenter M.L."/>
            <person name="Field M.C."/>
            <person name="Kuo A."/>
            <person name="Paredez A."/>
            <person name="Chapman J."/>
            <person name="Pham J."/>
            <person name="Shu S."/>
            <person name="Neupane R."/>
            <person name="Cipriano M."/>
            <person name="Mancuso J."/>
            <person name="Tu H."/>
            <person name="Salamov A."/>
            <person name="Lindquist E."/>
            <person name="Shapiro H."/>
            <person name="Lucas S."/>
            <person name="Grigoriev I.V."/>
            <person name="Cande W.Z."/>
            <person name="Fulton C."/>
            <person name="Rokhsar D.S."/>
            <person name="Dawson S.C."/>
        </authorList>
    </citation>
    <scope>NUCLEOTIDE SEQUENCE [LARGE SCALE GENOMIC DNA]</scope>
    <source>
        <strain evidence="3 4">NEG-M</strain>
    </source>
</reference>
<feature type="compositionally biased region" description="Basic and acidic residues" evidence="2">
    <location>
        <begin position="18"/>
        <end position="33"/>
    </location>
</feature>
<dbReference type="PANTHER" id="PTHR31996:SF2">
    <property type="entry name" value="COILED-COIL DOMAIN-CONTAINING PROTEIN 115"/>
    <property type="match status" value="1"/>
</dbReference>
<name>D2VU05_NAEGR</name>
<dbReference type="EMBL" id="GG738897">
    <property type="protein sequence ID" value="EFC39748.1"/>
    <property type="molecule type" value="Genomic_DNA"/>
</dbReference>
<dbReference type="KEGG" id="ngr:NAEGRDRAFT_72493"/>
<evidence type="ECO:0000256" key="1">
    <source>
        <dbReference type="ARBA" id="ARBA00093634"/>
    </source>
</evidence>
<dbReference type="VEuPathDB" id="AmoebaDB:NAEGRDRAFT_72493"/>
<dbReference type="PANTHER" id="PTHR31996">
    <property type="entry name" value="COILED-COIL DOMAIN-CONTAINING PROTEIN 115"/>
    <property type="match status" value="1"/>
</dbReference>
<dbReference type="InterPro" id="IPR040357">
    <property type="entry name" value="Vma22/CCDC115"/>
</dbReference>
<accession>D2VU05</accession>
<dbReference type="AlphaFoldDB" id="D2VU05"/>
<feature type="region of interest" description="Disordered" evidence="2">
    <location>
        <begin position="1"/>
        <end position="33"/>
    </location>
</feature>
<dbReference type="RefSeq" id="XP_002672492.1">
    <property type="nucleotide sequence ID" value="XM_002672446.1"/>
</dbReference>
<evidence type="ECO:0000313" key="3">
    <source>
        <dbReference type="EMBL" id="EFC39748.1"/>
    </source>
</evidence>
<evidence type="ECO:0000256" key="2">
    <source>
        <dbReference type="SAM" id="MobiDB-lite"/>
    </source>
</evidence>
<sequence length="219" mass="25152">MPKKQKSSPPATQTSEVIEEKEVTLTADESKVTKEDKENLEITEEYTINYLSLVDRYMNIYKNDLIPNIKSGFFGLSTTRLNMGAEYLGIEHIPNEDILKSKIHLDSQSLEIIDFDNVASHFDKSLKEEDEEENGKSKLRNRKSKKETEETEESNGSKLEADYEENLKKKNPIYWYGTIQLSEDLVQAQSYFVNALKSALELGKIVKELNELEAKKTTM</sequence>
<feature type="compositionally biased region" description="Polar residues" evidence="2">
    <location>
        <begin position="7"/>
        <end position="16"/>
    </location>
</feature>
<dbReference type="OrthoDB" id="10259099at2759"/>
<gene>
    <name evidence="3" type="ORF">NAEGRDRAFT_72493</name>
</gene>
<evidence type="ECO:0000313" key="4">
    <source>
        <dbReference type="Proteomes" id="UP000006671"/>
    </source>
</evidence>
<dbReference type="Pfam" id="PF21730">
    <property type="entry name" value="Vma22_CCDC115"/>
    <property type="match status" value="1"/>
</dbReference>
<dbReference type="GeneID" id="8854288"/>
<feature type="region of interest" description="Disordered" evidence="2">
    <location>
        <begin position="125"/>
        <end position="159"/>
    </location>
</feature>
<dbReference type="GO" id="GO:1990871">
    <property type="term" value="C:Vma12-Vma22 assembly complex"/>
    <property type="evidence" value="ECO:0007669"/>
    <property type="project" value="TreeGrafter"/>
</dbReference>
<dbReference type="GO" id="GO:0051082">
    <property type="term" value="F:unfolded protein binding"/>
    <property type="evidence" value="ECO:0007669"/>
    <property type="project" value="TreeGrafter"/>
</dbReference>